<accession>A6G9C4</accession>
<comment type="caution">
    <text evidence="1">The sequence shown here is derived from an EMBL/GenBank/DDBJ whole genome shotgun (WGS) entry which is preliminary data.</text>
</comment>
<dbReference type="STRING" id="391625.PPSIR1_09590"/>
<organism evidence="1 2">
    <name type="scientific">Plesiocystis pacifica SIR-1</name>
    <dbReference type="NCBI Taxonomy" id="391625"/>
    <lineage>
        <taxon>Bacteria</taxon>
        <taxon>Pseudomonadati</taxon>
        <taxon>Myxococcota</taxon>
        <taxon>Polyangia</taxon>
        <taxon>Nannocystales</taxon>
        <taxon>Nannocystaceae</taxon>
        <taxon>Plesiocystis</taxon>
    </lineage>
</organism>
<name>A6G9C4_9BACT</name>
<proteinExistence type="predicted"/>
<sequence length="229" mass="25293">MGWGRARLGARALPSFPEILMKTYPSIGRKIRGRKTKIHRLHLFDKLDGSNLRFEWSRAQGWTRFGTRRQVIDERHTMFGGAMALFESTLAEPIARVAVDQGWDALTAYAEFWGPGSLAGRHDPAAAKHLTLFDIAPHRRGFVGPARFLELFGQLDAPLVPAYLGEHDWTEALVERVRDGALPGVSLEGVVGKGGEGHKVVMAKAKTQAWIDAVLARYGAQEGQRLVAS</sequence>
<protein>
    <recommendedName>
        <fullName evidence="3">RNA ligase domain-containing protein</fullName>
    </recommendedName>
</protein>
<dbReference type="AlphaFoldDB" id="A6G9C4"/>
<dbReference type="SUPFAM" id="SSF56091">
    <property type="entry name" value="DNA ligase/mRNA capping enzyme, catalytic domain"/>
    <property type="match status" value="1"/>
</dbReference>
<reference evidence="1 2" key="1">
    <citation type="submission" date="2007-06" db="EMBL/GenBank/DDBJ databases">
        <authorList>
            <person name="Shimkets L."/>
            <person name="Ferriera S."/>
            <person name="Johnson J."/>
            <person name="Kravitz S."/>
            <person name="Beeson K."/>
            <person name="Sutton G."/>
            <person name="Rogers Y.-H."/>
            <person name="Friedman R."/>
            <person name="Frazier M."/>
            <person name="Venter J.C."/>
        </authorList>
    </citation>
    <scope>NUCLEOTIDE SEQUENCE [LARGE SCALE GENOMIC DNA]</scope>
    <source>
        <strain evidence="1 2">SIR-1</strain>
    </source>
</reference>
<evidence type="ECO:0000313" key="2">
    <source>
        <dbReference type="Proteomes" id="UP000005801"/>
    </source>
</evidence>
<evidence type="ECO:0000313" key="1">
    <source>
        <dbReference type="EMBL" id="EDM77546.1"/>
    </source>
</evidence>
<dbReference type="Proteomes" id="UP000005801">
    <property type="component" value="Unassembled WGS sequence"/>
</dbReference>
<dbReference type="eggNOG" id="ENOG502Z95W">
    <property type="taxonomic scope" value="Bacteria"/>
</dbReference>
<dbReference type="Gene3D" id="3.30.470.30">
    <property type="entry name" value="DNA ligase/mRNA capping enzyme"/>
    <property type="match status" value="1"/>
</dbReference>
<gene>
    <name evidence="1" type="ORF">PPSIR1_09590</name>
</gene>
<dbReference type="EMBL" id="ABCS01000044">
    <property type="protein sequence ID" value="EDM77546.1"/>
    <property type="molecule type" value="Genomic_DNA"/>
</dbReference>
<evidence type="ECO:0008006" key="3">
    <source>
        <dbReference type="Google" id="ProtNLM"/>
    </source>
</evidence>
<keyword evidence="2" id="KW-1185">Reference proteome</keyword>